<reference evidence="9 10" key="1">
    <citation type="submission" date="2013-03" db="EMBL/GenBank/DDBJ databases">
        <title>Draft genome sequence of Gracibacillus halophilus YIM-C55.5, a moderately halophilic and thermophilic organism from the Xiaochaidamu salt lake.</title>
        <authorList>
            <person name="Sugumar T."/>
            <person name="Polireddy D.R."/>
            <person name="Antony A."/>
            <person name="Madhava Y.R."/>
            <person name="Sivakumar N."/>
        </authorList>
    </citation>
    <scope>NUCLEOTIDE SEQUENCE [LARGE SCALE GENOMIC DNA]</scope>
    <source>
        <strain evidence="9 10">YIM-C55.5</strain>
    </source>
</reference>
<dbReference type="Proteomes" id="UP000012283">
    <property type="component" value="Unassembled WGS sequence"/>
</dbReference>
<dbReference type="FunFam" id="3.30.420.100:FF:000001">
    <property type="entry name" value="50S ribosomal protein L18"/>
    <property type="match status" value="1"/>
</dbReference>
<comment type="caution">
    <text evidence="9">The sequence shown here is derived from an EMBL/GenBank/DDBJ whole genome shotgun (WGS) entry which is preliminary data.</text>
</comment>
<organism evidence="9 10">
    <name type="scientific">Gracilibacillus halophilus YIM-C55.5</name>
    <dbReference type="NCBI Taxonomy" id="1308866"/>
    <lineage>
        <taxon>Bacteria</taxon>
        <taxon>Bacillati</taxon>
        <taxon>Bacillota</taxon>
        <taxon>Bacilli</taxon>
        <taxon>Bacillales</taxon>
        <taxon>Bacillaceae</taxon>
        <taxon>Gracilibacillus</taxon>
    </lineage>
</organism>
<dbReference type="Gene3D" id="3.30.420.100">
    <property type="match status" value="1"/>
</dbReference>
<evidence type="ECO:0000256" key="3">
    <source>
        <dbReference type="ARBA" id="ARBA00022884"/>
    </source>
</evidence>
<evidence type="ECO:0000256" key="1">
    <source>
        <dbReference type="ARBA" id="ARBA00007116"/>
    </source>
</evidence>
<dbReference type="PANTHER" id="PTHR12899">
    <property type="entry name" value="39S RIBOSOMAL PROTEIN L18, MITOCHONDRIAL"/>
    <property type="match status" value="1"/>
</dbReference>
<evidence type="ECO:0000256" key="8">
    <source>
        <dbReference type="SAM" id="MobiDB-lite"/>
    </source>
</evidence>
<name>N4WTV8_9BACI</name>
<gene>
    <name evidence="7 9" type="primary">rplR</name>
    <name evidence="9" type="ORF">J416_03501</name>
</gene>
<dbReference type="OrthoDB" id="9810939at2"/>
<keyword evidence="4 7" id="KW-0689">Ribosomal protein</keyword>
<dbReference type="InterPro" id="IPR004389">
    <property type="entry name" value="Ribosomal_uL18_bac-type"/>
</dbReference>
<dbReference type="RefSeq" id="WP_003464646.1">
    <property type="nucleotide sequence ID" value="NZ_APML01000014.1"/>
</dbReference>
<dbReference type="InterPro" id="IPR057268">
    <property type="entry name" value="Ribosomal_L18"/>
</dbReference>
<dbReference type="eggNOG" id="COG0256">
    <property type="taxonomic scope" value="Bacteria"/>
</dbReference>
<comment type="function">
    <text evidence="7">This is one of the proteins that bind and probably mediate the attachment of the 5S RNA into the large ribosomal subunit, where it forms part of the central protuberance.</text>
</comment>
<dbReference type="GO" id="GO:0003735">
    <property type="term" value="F:structural constituent of ribosome"/>
    <property type="evidence" value="ECO:0007669"/>
    <property type="project" value="InterPro"/>
</dbReference>
<keyword evidence="5 7" id="KW-0687">Ribonucleoprotein</keyword>
<sequence>MITKPDKNDVRKKRHERIRKSLYGTTERPRLNVFRSNKHIYAQLIDDEKGETITSASTLDNELNVEATGNVEAAQKVGELVAKRAQDKGYKSVVFDRGGYLYHGRVKSLADAARESGLEF</sequence>
<dbReference type="CDD" id="cd00432">
    <property type="entry name" value="Ribosomal_L18_L5e"/>
    <property type="match status" value="1"/>
</dbReference>
<dbReference type="InterPro" id="IPR005484">
    <property type="entry name" value="Ribosomal_uL18_bac/plant/anim"/>
</dbReference>
<dbReference type="PATRIC" id="fig|1308866.3.peg.711"/>
<dbReference type="Pfam" id="PF00861">
    <property type="entry name" value="Ribosomal_L18p"/>
    <property type="match status" value="1"/>
</dbReference>
<dbReference type="HAMAP" id="MF_01337_B">
    <property type="entry name" value="Ribosomal_uL18_B"/>
    <property type="match status" value="1"/>
</dbReference>
<feature type="compositionally biased region" description="Basic residues" evidence="8">
    <location>
        <begin position="10"/>
        <end position="20"/>
    </location>
</feature>
<evidence type="ECO:0000313" key="9">
    <source>
        <dbReference type="EMBL" id="ENH97795.1"/>
    </source>
</evidence>
<dbReference type="STRING" id="1308866.J416_03501"/>
<evidence type="ECO:0000256" key="7">
    <source>
        <dbReference type="HAMAP-Rule" id="MF_01337"/>
    </source>
</evidence>
<keyword evidence="10" id="KW-1185">Reference proteome</keyword>
<evidence type="ECO:0000256" key="2">
    <source>
        <dbReference type="ARBA" id="ARBA00022730"/>
    </source>
</evidence>
<dbReference type="SUPFAM" id="SSF53137">
    <property type="entry name" value="Translational machinery components"/>
    <property type="match status" value="1"/>
</dbReference>
<feature type="region of interest" description="Disordered" evidence="8">
    <location>
        <begin position="1"/>
        <end position="22"/>
    </location>
</feature>
<accession>N4WTV8</accession>
<dbReference type="NCBIfam" id="TIGR00060">
    <property type="entry name" value="L18_bact"/>
    <property type="match status" value="1"/>
</dbReference>
<dbReference type="AlphaFoldDB" id="N4WTV8"/>
<evidence type="ECO:0000256" key="6">
    <source>
        <dbReference type="ARBA" id="ARBA00035197"/>
    </source>
</evidence>
<evidence type="ECO:0000256" key="4">
    <source>
        <dbReference type="ARBA" id="ARBA00022980"/>
    </source>
</evidence>
<keyword evidence="2 7" id="KW-0699">rRNA-binding</keyword>
<protein>
    <recommendedName>
        <fullName evidence="6 7">Large ribosomal subunit protein uL18</fullName>
    </recommendedName>
</protein>
<evidence type="ECO:0000313" key="10">
    <source>
        <dbReference type="Proteomes" id="UP000012283"/>
    </source>
</evidence>
<proteinExistence type="inferred from homology"/>
<comment type="subunit">
    <text evidence="7">Part of the 50S ribosomal subunit; part of the 5S rRNA/L5/L18/L25 subcomplex. Contacts the 5S and 23S rRNAs.</text>
</comment>
<evidence type="ECO:0000256" key="5">
    <source>
        <dbReference type="ARBA" id="ARBA00023274"/>
    </source>
</evidence>
<dbReference type="GO" id="GO:0008097">
    <property type="term" value="F:5S rRNA binding"/>
    <property type="evidence" value="ECO:0007669"/>
    <property type="project" value="TreeGrafter"/>
</dbReference>
<dbReference type="PANTHER" id="PTHR12899:SF3">
    <property type="entry name" value="LARGE RIBOSOMAL SUBUNIT PROTEIN UL18M"/>
    <property type="match status" value="1"/>
</dbReference>
<dbReference type="EMBL" id="APML01000014">
    <property type="protein sequence ID" value="ENH97795.1"/>
    <property type="molecule type" value="Genomic_DNA"/>
</dbReference>
<keyword evidence="3 7" id="KW-0694">RNA-binding</keyword>
<comment type="similarity">
    <text evidence="1 7">Belongs to the universal ribosomal protein uL18 family.</text>
</comment>
<dbReference type="GO" id="GO:0006412">
    <property type="term" value="P:translation"/>
    <property type="evidence" value="ECO:0007669"/>
    <property type="project" value="UniProtKB-UniRule"/>
</dbReference>
<dbReference type="GO" id="GO:0022625">
    <property type="term" value="C:cytosolic large ribosomal subunit"/>
    <property type="evidence" value="ECO:0007669"/>
    <property type="project" value="TreeGrafter"/>
</dbReference>